<keyword evidence="2" id="KW-0408">Iron</keyword>
<dbReference type="EMBL" id="KQ257461">
    <property type="protein sequence ID" value="KNC98098.1"/>
    <property type="molecule type" value="Genomic_DNA"/>
</dbReference>
<feature type="binding site" evidence="2">
    <location>
        <position position="59"/>
    </location>
    <ligand>
        <name>Fe cation</name>
        <dbReference type="ChEBI" id="CHEBI:24875"/>
    </ligand>
</feature>
<evidence type="ECO:0008006" key="8">
    <source>
        <dbReference type="Google" id="ProtNLM"/>
    </source>
</evidence>
<dbReference type="GO" id="GO:0046872">
    <property type="term" value="F:metal ion binding"/>
    <property type="evidence" value="ECO:0007669"/>
    <property type="project" value="UniProtKB-KW"/>
</dbReference>
<dbReference type="RefSeq" id="XP_016606138.1">
    <property type="nucleotide sequence ID" value="XM_016754707.1"/>
</dbReference>
<keyword evidence="2" id="KW-0479">Metal-binding</keyword>
<dbReference type="Proteomes" id="UP000053201">
    <property type="component" value="Unassembled WGS sequence"/>
</dbReference>
<dbReference type="PANTHER" id="PTHR43212">
    <property type="entry name" value="QUERCETIN 2,3-DIOXYGENASE"/>
    <property type="match status" value="1"/>
</dbReference>
<dbReference type="Pfam" id="PF02678">
    <property type="entry name" value="Pirin"/>
    <property type="match status" value="1"/>
</dbReference>
<dbReference type="PANTHER" id="PTHR43212:SF3">
    <property type="entry name" value="QUERCETIN 2,3-DIOXYGENASE"/>
    <property type="match status" value="1"/>
</dbReference>
<name>A0A0L0HBK5_SPIPD</name>
<feature type="binding site" evidence="2">
    <location>
        <position position="61"/>
    </location>
    <ligand>
        <name>Fe cation</name>
        <dbReference type="ChEBI" id="CHEBI:24875"/>
    </ligand>
</feature>
<dbReference type="InterPro" id="IPR041602">
    <property type="entry name" value="Quercetinase_C"/>
</dbReference>
<feature type="binding site" evidence="2">
    <location>
        <position position="105"/>
    </location>
    <ligand>
        <name>Fe cation</name>
        <dbReference type="ChEBI" id="CHEBI:24875"/>
    </ligand>
</feature>
<dbReference type="InterPro" id="IPR014710">
    <property type="entry name" value="RmlC-like_jellyroll"/>
</dbReference>
<accession>A0A0L0HBK5</accession>
<dbReference type="STRING" id="645134.A0A0L0HBK5"/>
<dbReference type="AlphaFoldDB" id="A0A0L0HBK5"/>
<evidence type="ECO:0000259" key="4">
    <source>
        <dbReference type="Pfam" id="PF02678"/>
    </source>
</evidence>
<comment type="cofactor">
    <cofactor evidence="2">
        <name>Fe cation</name>
        <dbReference type="ChEBI" id="CHEBI:24875"/>
    </cofactor>
    <text evidence="2">Binds 1 Fe cation per subunit.</text>
</comment>
<feature type="binding site" evidence="2">
    <location>
        <position position="103"/>
    </location>
    <ligand>
        <name>Fe cation</name>
        <dbReference type="ChEBI" id="CHEBI:24875"/>
    </ligand>
</feature>
<dbReference type="InParanoid" id="A0A0L0HBK5"/>
<dbReference type="SUPFAM" id="SSF51182">
    <property type="entry name" value="RmlC-like cupins"/>
    <property type="match status" value="1"/>
</dbReference>
<organism evidence="6 7">
    <name type="scientific">Spizellomyces punctatus (strain DAOM BR117)</name>
    <dbReference type="NCBI Taxonomy" id="645134"/>
    <lineage>
        <taxon>Eukaryota</taxon>
        <taxon>Fungi</taxon>
        <taxon>Fungi incertae sedis</taxon>
        <taxon>Chytridiomycota</taxon>
        <taxon>Chytridiomycota incertae sedis</taxon>
        <taxon>Chytridiomycetes</taxon>
        <taxon>Spizellomycetales</taxon>
        <taxon>Spizellomycetaceae</taxon>
        <taxon>Spizellomyces</taxon>
    </lineage>
</organism>
<dbReference type="Pfam" id="PF17954">
    <property type="entry name" value="Pirin_C_2"/>
    <property type="match status" value="1"/>
</dbReference>
<dbReference type="CDD" id="cd02910">
    <property type="entry name" value="cupin_Yhhw_N"/>
    <property type="match status" value="1"/>
</dbReference>
<dbReference type="InterPro" id="IPR003829">
    <property type="entry name" value="Pirin_N_dom"/>
</dbReference>
<dbReference type="VEuPathDB" id="FungiDB:SPPG_06507"/>
<gene>
    <name evidence="6" type="ORF">SPPG_06507</name>
</gene>
<evidence type="ECO:0000256" key="2">
    <source>
        <dbReference type="PIRSR" id="PIRSR006232-1"/>
    </source>
</evidence>
<dbReference type="InterPro" id="IPR011051">
    <property type="entry name" value="RmlC_Cupin_sf"/>
</dbReference>
<feature type="domain" description="Quercetin 2,3-dioxygenase C-terminal cupin" evidence="5">
    <location>
        <begin position="169"/>
        <end position="247"/>
    </location>
</feature>
<dbReference type="PIRSF" id="PIRSF006232">
    <property type="entry name" value="Pirin"/>
    <property type="match status" value="1"/>
</dbReference>
<protein>
    <recommendedName>
        <fullName evidence="8">Pirin N-terminal domain-containing protein</fullName>
    </recommendedName>
</protein>
<feature type="domain" description="Pirin N-terminal" evidence="4">
    <location>
        <begin position="11"/>
        <end position="120"/>
    </location>
</feature>
<dbReference type="Gene3D" id="2.60.120.10">
    <property type="entry name" value="Jelly Rolls"/>
    <property type="match status" value="2"/>
</dbReference>
<dbReference type="eggNOG" id="ENOG502RXW4">
    <property type="taxonomic scope" value="Eukaryota"/>
</dbReference>
<keyword evidence="7" id="KW-1185">Reference proteome</keyword>
<evidence type="ECO:0000259" key="5">
    <source>
        <dbReference type="Pfam" id="PF17954"/>
    </source>
</evidence>
<evidence type="ECO:0000256" key="1">
    <source>
        <dbReference type="ARBA" id="ARBA00008416"/>
    </source>
</evidence>
<comment type="similarity">
    <text evidence="1 3">Belongs to the pirin family.</text>
</comment>
<dbReference type="InterPro" id="IPR012093">
    <property type="entry name" value="Pirin"/>
</dbReference>
<proteinExistence type="inferred from homology"/>
<sequence>MPTFQIRKSAERGHANHGWLDTYHTFSFANYHDTKFMGFGALRVLNEDRVASENGFGTHPHKEYEIFSYIVSGVLTHTDSLGHIERLTRGMIQHTSAGTGVAHSETNNDSETVHFLQIWLKPAVHGLNPSYVTRTFTDSEKRNRLCPVLKPDPSLGLSVPVELQLDSLVPTHADVYMFAGILDKGHKVVYRPVGNSRRMYVHVVMGGGSLRVGEVVLFGGDGVFIEGVDGGVEVEGVNGSVEFVVLDLD</sequence>
<evidence type="ECO:0000313" key="7">
    <source>
        <dbReference type="Proteomes" id="UP000053201"/>
    </source>
</evidence>
<dbReference type="OMA" id="HEHREFE"/>
<dbReference type="OrthoDB" id="10261807at2759"/>
<dbReference type="GeneID" id="27689801"/>
<evidence type="ECO:0000256" key="3">
    <source>
        <dbReference type="RuleBase" id="RU003457"/>
    </source>
</evidence>
<evidence type="ECO:0000313" key="6">
    <source>
        <dbReference type="EMBL" id="KNC98098.1"/>
    </source>
</evidence>
<reference evidence="6 7" key="1">
    <citation type="submission" date="2009-08" db="EMBL/GenBank/DDBJ databases">
        <title>The Genome Sequence of Spizellomyces punctatus strain DAOM BR117.</title>
        <authorList>
            <consortium name="The Broad Institute Genome Sequencing Platform"/>
            <person name="Russ C."/>
            <person name="Cuomo C."/>
            <person name="Shea T."/>
            <person name="Young S.K."/>
            <person name="Zeng Q."/>
            <person name="Koehrsen M."/>
            <person name="Haas B."/>
            <person name="Borodovsky M."/>
            <person name="Guigo R."/>
            <person name="Alvarado L."/>
            <person name="Berlin A."/>
            <person name="Bochicchio J."/>
            <person name="Borenstein D."/>
            <person name="Chapman S."/>
            <person name="Chen Z."/>
            <person name="Engels R."/>
            <person name="Freedman E."/>
            <person name="Gellesch M."/>
            <person name="Goldberg J."/>
            <person name="Griggs A."/>
            <person name="Gujja S."/>
            <person name="Heiman D."/>
            <person name="Hepburn T."/>
            <person name="Howarth C."/>
            <person name="Jen D."/>
            <person name="Larson L."/>
            <person name="Lewis B."/>
            <person name="Mehta T."/>
            <person name="Park D."/>
            <person name="Pearson M."/>
            <person name="Roberts A."/>
            <person name="Saif S."/>
            <person name="Shenoy N."/>
            <person name="Sisk P."/>
            <person name="Stolte C."/>
            <person name="Sykes S."/>
            <person name="Thomson T."/>
            <person name="Walk T."/>
            <person name="White J."/>
            <person name="Yandava C."/>
            <person name="Burger G."/>
            <person name="Gray M.W."/>
            <person name="Holland P.W.H."/>
            <person name="King N."/>
            <person name="Lang F.B.F."/>
            <person name="Roger A.J."/>
            <person name="Ruiz-Trillo I."/>
            <person name="Lander E."/>
            <person name="Nusbaum C."/>
        </authorList>
    </citation>
    <scope>NUCLEOTIDE SEQUENCE [LARGE SCALE GENOMIC DNA]</scope>
    <source>
        <strain evidence="6 7">DAOM BR117</strain>
    </source>
</reference>